<sequence>MIWMGGTALASELVDFFIFIGACSRRCEQVLQLANLWRPISLASFLWDAGYRKPQTGSWNAFLSVHVQGAAGYV</sequence>
<organism evidence="1">
    <name type="scientific">Anguilla anguilla</name>
    <name type="common">European freshwater eel</name>
    <name type="synonym">Muraena anguilla</name>
    <dbReference type="NCBI Taxonomy" id="7936"/>
    <lineage>
        <taxon>Eukaryota</taxon>
        <taxon>Metazoa</taxon>
        <taxon>Chordata</taxon>
        <taxon>Craniata</taxon>
        <taxon>Vertebrata</taxon>
        <taxon>Euteleostomi</taxon>
        <taxon>Actinopterygii</taxon>
        <taxon>Neopterygii</taxon>
        <taxon>Teleostei</taxon>
        <taxon>Anguilliformes</taxon>
        <taxon>Anguillidae</taxon>
        <taxon>Anguilla</taxon>
    </lineage>
</organism>
<reference evidence="1" key="1">
    <citation type="submission" date="2014-11" db="EMBL/GenBank/DDBJ databases">
        <authorList>
            <person name="Amaro Gonzalez C."/>
        </authorList>
    </citation>
    <scope>NUCLEOTIDE SEQUENCE</scope>
</reference>
<dbReference type="AlphaFoldDB" id="A0A0E9WJA0"/>
<accession>A0A0E9WJA0</accession>
<protein>
    <submittedName>
        <fullName evidence="1">Uncharacterized protein</fullName>
    </submittedName>
</protein>
<evidence type="ECO:0000313" key="1">
    <source>
        <dbReference type="EMBL" id="JAH90422.1"/>
    </source>
</evidence>
<reference evidence="1" key="2">
    <citation type="journal article" date="2015" name="Fish Shellfish Immunol.">
        <title>Early steps in the European eel (Anguilla anguilla)-Vibrio vulnificus interaction in the gills: Role of the RtxA13 toxin.</title>
        <authorList>
            <person name="Callol A."/>
            <person name="Pajuelo D."/>
            <person name="Ebbesson L."/>
            <person name="Teles M."/>
            <person name="MacKenzie S."/>
            <person name="Amaro C."/>
        </authorList>
    </citation>
    <scope>NUCLEOTIDE SEQUENCE</scope>
</reference>
<name>A0A0E9WJA0_ANGAN</name>
<dbReference type="EMBL" id="GBXM01018155">
    <property type="protein sequence ID" value="JAH90422.1"/>
    <property type="molecule type" value="Transcribed_RNA"/>
</dbReference>
<proteinExistence type="predicted"/>